<keyword evidence="3" id="KW-0001">2Fe-2S</keyword>
<evidence type="ECO:0000256" key="6">
    <source>
        <dbReference type="ARBA" id="ARBA00023004"/>
    </source>
</evidence>
<name>A0A1G7D6K7_9BURK</name>
<evidence type="ECO:0000256" key="7">
    <source>
        <dbReference type="ARBA" id="ARBA00023014"/>
    </source>
</evidence>
<dbReference type="PANTHER" id="PTHR43756">
    <property type="entry name" value="CHOLINE MONOOXYGENASE, CHLOROPLASTIC"/>
    <property type="match status" value="1"/>
</dbReference>
<keyword evidence="6" id="KW-0408">Iron</keyword>
<gene>
    <name evidence="9" type="ORF">SAMN05192589_11841</name>
</gene>
<dbReference type="InterPro" id="IPR001663">
    <property type="entry name" value="Rng_hydr_dOase-A"/>
</dbReference>
<proteinExistence type="inferred from homology"/>
<comment type="cofactor">
    <cofactor evidence="1">
        <name>Fe cation</name>
        <dbReference type="ChEBI" id="CHEBI:24875"/>
    </cofactor>
</comment>
<evidence type="ECO:0000313" key="9">
    <source>
        <dbReference type="EMBL" id="SDE47143.1"/>
    </source>
</evidence>
<evidence type="ECO:0000259" key="8">
    <source>
        <dbReference type="PROSITE" id="PS51296"/>
    </source>
</evidence>
<dbReference type="Proteomes" id="UP000198781">
    <property type="component" value="Unassembled WGS sequence"/>
</dbReference>
<dbReference type="InterPro" id="IPR036922">
    <property type="entry name" value="Rieske_2Fe-2S_sf"/>
</dbReference>
<feature type="domain" description="Rieske" evidence="8">
    <location>
        <begin position="28"/>
        <end position="137"/>
    </location>
</feature>
<sequence>MRSTIPAEAYIDETWFAREQQLLMRPLWQFVTPRMLLAKHNAFVTRNICGIEVVVQNFHGELKAFENICLHRQNPLQQQPQGIRPLVCSYHGWGYDSEGRVDNIPFQDAAYRLPKQERACLRLRRFPVECIGNLVFVNVADRPLSIEHQFSMEALSSLRDASEHFDSEVLVATLPSHFNWKLAYENLRDSLHPRYLHQQSVYQQVKFQVQMDEAAVAQAHQYHRLGASSQAEHLYVLRTLSNGGLNEPLVHATHYAWHDHVERYGTDDWYLNWLVFPNLHVASGSGGYSFIIEHHQPVSANRTDLVIYYVTARKTRRYSTSEAVLLAHLEGAEKVLKEDIAVMEKVQSALHADAPRATLGDFEFANIGVERWYMDVMEGRHVL</sequence>
<comment type="similarity">
    <text evidence="2">Belongs to the bacterial ring-hydroxylating dioxygenase alpha subunit family.</text>
</comment>
<evidence type="ECO:0000256" key="4">
    <source>
        <dbReference type="ARBA" id="ARBA00022723"/>
    </source>
</evidence>
<dbReference type="AlphaFoldDB" id="A0A1G7D6K7"/>
<evidence type="ECO:0000313" key="10">
    <source>
        <dbReference type="Proteomes" id="UP000198781"/>
    </source>
</evidence>
<dbReference type="OrthoDB" id="9790995at2"/>
<dbReference type="Pfam" id="PF00355">
    <property type="entry name" value="Rieske"/>
    <property type="match status" value="1"/>
</dbReference>
<reference evidence="9 10" key="1">
    <citation type="submission" date="2016-10" db="EMBL/GenBank/DDBJ databases">
        <authorList>
            <person name="de Groot N.N."/>
        </authorList>
    </citation>
    <scope>NUCLEOTIDE SEQUENCE [LARGE SCALE GENOMIC DNA]</scope>
    <source>
        <strain evidence="9 10">DSM 16619</strain>
    </source>
</reference>
<dbReference type="InterPro" id="IPR015879">
    <property type="entry name" value="Ring_hydroxy_dOase_asu_C_dom"/>
</dbReference>
<keyword evidence="9" id="KW-0223">Dioxygenase</keyword>
<dbReference type="RefSeq" id="WP_092745682.1">
    <property type="nucleotide sequence ID" value="NZ_FMZC01000018.1"/>
</dbReference>
<evidence type="ECO:0000256" key="3">
    <source>
        <dbReference type="ARBA" id="ARBA00022714"/>
    </source>
</evidence>
<dbReference type="STRING" id="187868.SAMN05192589_11841"/>
<dbReference type="SUPFAM" id="SSF55961">
    <property type="entry name" value="Bet v1-like"/>
    <property type="match status" value="1"/>
</dbReference>
<evidence type="ECO:0000256" key="1">
    <source>
        <dbReference type="ARBA" id="ARBA00001962"/>
    </source>
</evidence>
<dbReference type="PROSITE" id="PS51296">
    <property type="entry name" value="RIESKE"/>
    <property type="match status" value="1"/>
</dbReference>
<dbReference type="GO" id="GO:0005506">
    <property type="term" value="F:iron ion binding"/>
    <property type="evidence" value="ECO:0007669"/>
    <property type="project" value="InterPro"/>
</dbReference>
<evidence type="ECO:0000256" key="5">
    <source>
        <dbReference type="ARBA" id="ARBA00023002"/>
    </source>
</evidence>
<keyword evidence="10" id="KW-1185">Reference proteome</keyword>
<keyword evidence="4" id="KW-0479">Metal-binding</keyword>
<evidence type="ECO:0000256" key="2">
    <source>
        <dbReference type="ARBA" id="ARBA00008751"/>
    </source>
</evidence>
<dbReference type="Gene3D" id="3.90.380.10">
    <property type="entry name" value="Naphthalene 1,2-dioxygenase Alpha Subunit, Chain A, domain 1"/>
    <property type="match status" value="1"/>
</dbReference>
<dbReference type="Pfam" id="PF00848">
    <property type="entry name" value="Ring_hydroxyl_A"/>
    <property type="match status" value="1"/>
</dbReference>
<dbReference type="GO" id="GO:0051537">
    <property type="term" value="F:2 iron, 2 sulfur cluster binding"/>
    <property type="evidence" value="ECO:0007669"/>
    <property type="project" value="UniProtKB-KW"/>
</dbReference>
<keyword evidence="7" id="KW-0411">Iron-sulfur</keyword>
<organism evidence="9 10">
    <name type="scientific">Paracidovorax valerianellae</name>
    <dbReference type="NCBI Taxonomy" id="187868"/>
    <lineage>
        <taxon>Bacteria</taxon>
        <taxon>Pseudomonadati</taxon>
        <taxon>Pseudomonadota</taxon>
        <taxon>Betaproteobacteria</taxon>
        <taxon>Burkholderiales</taxon>
        <taxon>Comamonadaceae</taxon>
        <taxon>Paracidovorax</taxon>
    </lineage>
</organism>
<accession>A0A1G7D6K7</accession>
<dbReference type="SUPFAM" id="SSF50022">
    <property type="entry name" value="ISP domain"/>
    <property type="match status" value="1"/>
</dbReference>
<dbReference type="CDD" id="cd00680">
    <property type="entry name" value="RHO_alpha_C"/>
    <property type="match status" value="1"/>
</dbReference>
<dbReference type="CDD" id="cd03469">
    <property type="entry name" value="Rieske_RO_Alpha_N"/>
    <property type="match status" value="1"/>
</dbReference>
<dbReference type="EMBL" id="FMZC01000018">
    <property type="protein sequence ID" value="SDE47143.1"/>
    <property type="molecule type" value="Genomic_DNA"/>
</dbReference>
<protein>
    <submittedName>
        <fullName evidence="9">Phenylpropionate dioxygenase, large terminal subunit</fullName>
    </submittedName>
</protein>
<dbReference type="Gene3D" id="2.102.10.10">
    <property type="entry name" value="Rieske [2Fe-2S] iron-sulphur domain"/>
    <property type="match status" value="1"/>
</dbReference>
<keyword evidence="5" id="KW-0560">Oxidoreductase</keyword>
<dbReference type="GO" id="GO:0051213">
    <property type="term" value="F:dioxygenase activity"/>
    <property type="evidence" value="ECO:0007669"/>
    <property type="project" value="UniProtKB-KW"/>
</dbReference>
<dbReference type="InterPro" id="IPR017941">
    <property type="entry name" value="Rieske_2Fe-2S"/>
</dbReference>
<dbReference type="PANTHER" id="PTHR43756:SF5">
    <property type="entry name" value="CHOLINE MONOOXYGENASE, CHLOROPLASTIC"/>
    <property type="match status" value="1"/>
</dbReference>